<feature type="region of interest" description="Disordered" evidence="3">
    <location>
        <begin position="594"/>
        <end position="616"/>
    </location>
</feature>
<keyword evidence="4" id="KW-0472">Membrane</keyword>
<feature type="region of interest" description="Disordered" evidence="3">
    <location>
        <begin position="519"/>
        <end position="541"/>
    </location>
</feature>
<feature type="compositionally biased region" description="Basic and acidic residues" evidence="3">
    <location>
        <begin position="52"/>
        <end position="80"/>
    </location>
</feature>
<feature type="compositionally biased region" description="Polar residues" evidence="3">
    <location>
        <begin position="183"/>
        <end position="193"/>
    </location>
</feature>
<comment type="similarity">
    <text evidence="2">Belongs to the MscS (TC 1.A.23) family.</text>
</comment>
<feature type="region of interest" description="Disordered" evidence="3">
    <location>
        <begin position="48"/>
        <end position="131"/>
    </location>
</feature>
<feature type="compositionally biased region" description="Basic and acidic residues" evidence="3">
    <location>
        <begin position="89"/>
        <end position="102"/>
    </location>
</feature>
<reference evidence="5 6" key="1">
    <citation type="journal article" date="2008" name="Science">
        <title>The Physcomitrella genome reveals evolutionary insights into the conquest of land by plants.</title>
        <authorList>
            <person name="Rensing S."/>
            <person name="Lang D."/>
            <person name="Zimmer A."/>
            <person name="Terry A."/>
            <person name="Salamov A."/>
            <person name="Shapiro H."/>
            <person name="Nishiyama T."/>
            <person name="Perroud P.-F."/>
            <person name="Lindquist E."/>
            <person name="Kamisugi Y."/>
            <person name="Tanahashi T."/>
            <person name="Sakakibara K."/>
            <person name="Fujita T."/>
            <person name="Oishi K."/>
            <person name="Shin-I T."/>
            <person name="Kuroki Y."/>
            <person name="Toyoda A."/>
            <person name="Suzuki Y."/>
            <person name="Hashimoto A."/>
            <person name="Yamaguchi K."/>
            <person name="Sugano A."/>
            <person name="Kohara Y."/>
            <person name="Fujiyama A."/>
            <person name="Anterola A."/>
            <person name="Aoki S."/>
            <person name="Ashton N."/>
            <person name="Barbazuk W.B."/>
            <person name="Barker E."/>
            <person name="Bennetzen J."/>
            <person name="Bezanilla M."/>
            <person name="Blankenship R."/>
            <person name="Cho S.H."/>
            <person name="Dutcher S."/>
            <person name="Estelle M."/>
            <person name="Fawcett J.A."/>
            <person name="Gundlach H."/>
            <person name="Hanada K."/>
            <person name="Heyl A."/>
            <person name="Hicks K.A."/>
            <person name="Hugh J."/>
            <person name="Lohr M."/>
            <person name="Mayer K."/>
            <person name="Melkozernov A."/>
            <person name="Murata T."/>
            <person name="Nelson D."/>
            <person name="Pils B."/>
            <person name="Prigge M."/>
            <person name="Reiss B."/>
            <person name="Renner T."/>
            <person name="Rombauts S."/>
            <person name="Rushton P."/>
            <person name="Sanderfoot A."/>
            <person name="Schween G."/>
            <person name="Shiu S.-H."/>
            <person name="Stueber K."/>
            <person name="Theodoulou F.L."/>
            <person name="Tu H."/>
            <person name="Van de Peer Y."/>
            <person name="Verrier P.J."/>
            <person name="Waters E."/>
            <person name="Wood A."/>
            <person name="Yang L."/>
            <person name="Cove D."/>
            <person name="Cuming A."/>
            <person name="Hasebe M."/>
            <person name="Lucas S."/>
            <person name="Mishler D.B."/>
            <person name="Reski R."/>
            <person name="Grigoriev I."/>
            <person name="Quatrano R.S."/>
            <person name="Boore J.L."/>
        </authorList>
    </citation>
    <scope>NUCLEOTIDE SEQUENCE [LARGE SCALE GENOMIC DNA]</scope>
    <source>
        <strain evidence="5 6">cv. Gransden 2004</strain>
    </source>
</reference>
<sequence>MGRIRHNVLKFVHKFKKDILHDTTGSHEHSGTSRGEASHVDPQNWDLYWVSHTDDPPEEYPRAKPLRRDIPEPEFPREQAPKSSIDYPSQEKLDIVEKEPSHRTKTTNLEGRDNRDEIDVSESAASQSNSIAMQKEAELQKPIVMQEGANLRKPKATFSAIIGTETTASESLAGKTDAATETAADSPSQPSSLFSRTRSILDFRPEILKIAIGKLANFQGLMPSLKLLVVKFPTLVTSSQPLNKPVVPATPVKKKPDRIHYERTPLATYSRVKSRLQDRPPLVAAFADEVSVLSPYSLVPKKGFEEEVPNSLHPPKATKDVLQNLLDLLPTPFAALCAPEGPRKQSLTSILGGRAAKKVMAEIEHDPLNDSMIPRYQRWKRIKSRTLHNVQWLALITACVLLICAAHIPRLVQIKWWSFEFWQWLALGFVALAGRLLSGWGVKMMVILIEYNFLLKKRVLFFIFGLRRSVKNAIWLGFILLAWTIVTRHIEDNSGIIPTISKLRTAANSHNKLARREAKKQGRIERQYSPTPTESSLKRRFTRPQESAWQPYSDTARTLTSIADSLALKVPTIPEILLTMPSIFPYPSFLPPFSSSPSSAETQKPLSVSRTETPPGTFNLQHEVKDEEYLQDVESSVHLAALEEKDMGEDEVTHEILVEENIQLEQDTHSEQQVVPPNKEVVPREVTFENEAHTHEFVELEQDVIQSEMDLQEKQALPVDDASSGVSPPISSHDVNGPVTIPVLSEAPIPEPTEALTLVETSKPVNVQIFEMAEVELGDETGHKQQASLAQDKIQVLTKDSVSAWTLMRLMKVVRTRNLYMYSRSSLLKPDWEIDSIPAATAGAKHIFKNVAEPGKQEIVLKNFMKFFSADRATQAFSRFEVTVNGTITKQALFKWVLDVYKERKSLSLTLNDNRSVIYQVNLLLDGVGELSPLENCLLAESLGLLIEKF</sequence>
<evidence type="ECO:0000313" key="6">
    <source>
        <dbReference type="Proteomes" id="UP000006727"/>
    </source>
</evidence>
<evidence type="ECO:0000256" key="1">
    <source>
        <dbReference type="ARBA" id="ARBA00004141"/>
    </source>
</evidence>
<dbReference type="AlphaFoldDB" id="A0A7I4CUT0"/>
<dbReference type="EnsemblPlants" id="Pp3c26_12710V3.2">
    <property type="protein sequence ID" value="Pp3c26_12710V3.2"/>
    <property type="gene ID" value="Pp3c26_12710"/>
</dbReference>
<reference evidence="5" key="3">
    <citation type="submission" date="2020-12" db="UniProtKB">
        <authorList>
            <consortium name="EnsemblPlants"/>
        </authorList>
    </citation>
    <scope>IDENTIFICATION</scope>
</reference>
<keyword evidence="4" id="KW-0812">Transmembrane</keyword>
<keyword evidence="6" id="KW-1185">Reference proteome</keyword>
<evidence type="ECO:0000256" key="2">
    <source>
        <dbReference type="ARBA" id="ARBA00008017"/>
    </source>
</evidence>
<name>A0A7I4CUT0_PHYPA</name>
<keyword evidence="4" id="KW-1133">Transmembrane helix</keyword>
<feature type="transmembrane region" description="Helical" evidence="4">
    <location>
        <begin position="470"/>
        <end position="486"/>
    </location>
</feature>
<dbReference type="EMBL" id="ABEU02000026">
    <property type="status" value="NOT_ANNOTATED_CDS"/>
    <property type="molecule type" value="Genomic_DNA"/>
</dbReference>
<dbReference type="Proteomes" id="UP000006727">
    <property type="component" value="Chromosome 26"/>
</dbReference>
<proteinExistence type="inferred from homology"/>
<evidence type="ECO:0008006" key="7">
    <source>
        <dbReference type="Google" id="ProtNLM"/>
    </source>
</evidence>
<evidence type="ECO:0000313" key="5">
    <source>
        <dbReference type="EnsemblPlants" id="Pp3c26_12710V3.2"/>
    </source>
</evidence>
<dbReference type="PANTHER" id="PTHR31618:SF23">
    <property type="entry name" value="MECHANOSENSITIVE ION CHANNEL PROTEIN"/>
    <property type="match status" value="1"/>
</dbReference>
<dbReference type="InterPro" id="IPR016688">
    <property type="entry name" value="MscS-like_plants/fungi"/>
</dbReference>
<feature type="compositionally biased region" description="Polar residues" evidence="3">
    <location>
        <begin position="600"/>
        <end position="616"/>
    </location>
</feature>
<feature type="region of interest" description="Disordered" evidence="3">
    <location>
        <begin position="169"/>
        <end position="193"/>
    </location>
</feature>
<accession>A0A7I4CUT0</accession>
<feature type="transmembrane region" description="Helical" evidence="4">
    <location>
        <begin position="390"/>
        <end position="409"/>
    </location>
</feature>
<dbReference type="GO" id="GO:0016020">
    <property type="term" value="C:membrane"/>
    <property type="evidence" value="ECO:0007669"/>
    <property type="project" value="UniProtKB-SubCell"/>
</dbReference>
<reference evidence="5 6" key="2">
    <citation type="journal article" date="2018" name="Plant J.">
        <title>The Physcomitrella patens chromosome-scale assembly reveals moss genome structure and evolution.</title>
        <authorList>
            <person name="Lang D."/>
            <person name="Ullrich K.K."/>
            <person name="Murat F."/>
            <person name="Fuchs J."/>
            <person name="Jenkins J."/>
            <person name="Haas F.B."/>
            <person name="Piednoel M."/>
            <person name="Gundlach H."/>
            <person name="Van Bel M."/>
            <person name="Meyberg R."/>
            <person name="Vives C."/>
            <person name="Morata J."/>
            <person name="Symeonidi A."/>
            <person name="Hiss M."/>
            <person name="Muchero W."/>
            <person name="Kamisugi Y."/>
            <person name="Saleh O."/>
            <person name="Blanc G."/>
            <person name="Decker E.L."/>
            <person name="van Gessel N."/>
            <person name="Grimwood J."/>
            <person name="Hayes R.D."/>
            <person name="Graham S.W."/>
            <person name="Gunter L.E."/>
            <person name="McDaniel S.F."/>
            <person name="Hoernstein S.N.W."/>
            <person name="Larsson A."/>
            <person name="Li F.W."/>
            <person name="Perroud P.F."/>
            <person name="Phillips J."/>
            <person name="Ranjan P."/>
            <person name="Rokshar D.S."/>
            <person name="Rothfels C.J."/>
            <person name="Schneider L."/>
            <person name="Shu S."/>
            <person name="Stevenson D.W."/>
            <person name="Thummler F."/>
            <person name="Tillich M."/>
            <person name="Villarreal Aguilar J.C."/>
            <person name="Widiez T."/>
            <person name="Wong G.K."/>
            <person name="Wymore A."/>
            <person name="Zhang Y."/>
            <person name="Zimmer A.D."/>
            <person name="Quatrano R.S."/>
            <person name="Mayer K.F.X."/>
            <person name="Goodstein D."/>
            <person name="Casacuberta J.M."/>
            <person name="Vandepoele K."/>
            <person name="Reski R."/>
            <person name="Cuming A.C."/>
            <person name="Tuskan G.A."/>
            <person name="Maumus F."/>
            <person name="Salse J."/>
            <person name="Schmutz J."/>
            <person name="Rensing S.A."/>
        </authorList>
    </citation>
    <scope>NUCLEOTIDE SEQUENCE [LARGE SCALE GENOMIC DNA]</scope>
    <source>
        <strain evidence="5 6">cv. Gransden 2004</strain>
    </source>
</reference>
<evidence type="ECO:0000256" key="3">
    <source>
        <dbReference type="SAM" id="MobiDB-lite"/>
    </source>
</evidence>
<dbReference type="PANTHER" id="PTHR31618">
    <property type="entry name" value="MECHANOSENSITIVE ION CHANNEL PROTEIN 5"/>
    <property type="match status" value="1"/>
</dbReference>
<comment type="subcellular location">
    <subcellularLocation>
        <location evidence="1">Membrane</location>
        <topology evidence="1">Multi-pass membrane protein</topology>
    </subcellularLocation>
</comment>
<dbReference type="Gramene" id="Pp3c26_12710V3.2">
    <property type="protein sequence ID" value="Pp3c26_12710V3.2"/>
    <property type="gene ID" value="Pp3c26_12710"/>
</dbReference>
<organism evidence="5 6">
    <name type="scientific">Physcomitrium patens</name>
    <name type="common">Spreading-leaved earth moss</name>
    <name type="synonym">Physcomitrella patens</name>
    <dbReference type="NCBI Taxonomy" id="3218"/>
    <lineage>
        <taxon>Eukaryota</taxon>
        <taxon>Viridiplantae</taxon>
        <taxon>Streptophyta</taxon>
        <taxon>Embryophyta</taxon>
        <taxon>Bryophyta</taxon>
        <taxon>Bryophytina</taxon>
        <taxon>Bryopsida</taxon>
        <taxon>Funariidae</taxon>
        <taxon>Funariales</taxon>
        <taxon>Funariaceae</taxon>
        <taxon>Physcomitrium</taxon>
    </lineage>
</organism>
<protein>
    <recommendedName>
        <fullName evidence="7">EF-hand domain-containing protein</fullName>
    </recommendedName>
</protein>
<feature type="transmembrane region" description="Helical" evidence="4">
    <location>
        <begin position="421"/>
        <end position="449"/>
    </location>
</feature>
<evidence type="ECO:0000256" key="4">
    <source>
        <dbReference type="SAM" id="Phobius"/>
    </source>
</evidence>